<reference evidence="1" key="1">
    <citation type="submission" date="2024-07" db="EMBL/GenBank/DDBJ databases">
        <title>Identification and characteristics of an arsenic-resistant bacterial isolate, which belongs to a novel species.</title>
        <authorList>
            <person name="Juszczyk A."/>
            <person name="Kowalczyk A."/>
            <person name="Was K."/>
            <person name="Kosowicz W."/>
            <person name="Budzyn A."/>
            <person name="Latowski D."/>
        </authorList>
    </citation>
    <scope>NUCLEOTIDE SEQUENCE</scope>
    <source>
        <strain evidence="1">As8PL</strain>
        <plasmid evidence="1">unnamed</plasmid>
    </source>
</reference>
<sequence length="216" mass="25166">MGTIISFDHFKNNKSNHLIEKTCKNSCVFFDYKEESCPFFKLDYEDPTTPTRCMEYLDREEIEKDLPIEDEESGSWELLEDGYSVEGDENFMFEIIGQSSTIDTSSYPSEPDIPLSNQSTNLGWYVAPDRSFGCWIWNNSKHRLMQVNPNLTLNTVPKGWADKVYRSPIPLHAPNASDNVRSRMVWYVDEDGYGQYVLYMSNEIKMLSYPKPAWWS</sequence>
<protein>
    <submittedName>
        <fullName evidence="1">Uncharacterized protein</fullName>
    </submittedName>
</protein>
<dbReference type="RefSeq" id="WP_368502686.1">
    <property type="nucleotide sequence ID" value="NZ_CP162550.1"/>
</dbReference>
<organism evidence="1">
    <name type="scientific">Alkalihalophilus sp. As8PL</name>
    <dbReference type="NCBI Taxonomy" id="3237103"/>
    <lineage>
        <taxon>Bacteria</taxon>
        <taxon>Bacillati</taxon>
        <taxon>Bacillota</taxon>
        <taxon>Bacilli</taxon>
        <taxon>Bacillales</taxon>
        <taxon>Bacillaceae</taxon>
        <taxon>Alkalihalophilus</taxon>
    </lineage>
</organism>
<name>A0AB39BMN7_9BACI</name>
<gene>
    <name evidence="1" type="ORF">AB3N04_00900</name>
</gene>
<geneLocation type="plasmid" evidence="1">
    <name>unnamed</name>
</geneLocation>
<keyword evidence="1" id="KW-0614">Plasmid</keyword>
<dbReference type="EMBL" id="CP162550">
    <property type="protein sequence ID" value="XDI35068.1"/>
    <property type="molecule type" value="Genomic_DNA"/>
</dbReference>
<accession>A0AB39BMN7</accession>
<evidence type="ECO:0000313" key="1">
    <source>
        <dbReference type="EMBL" id="XDI35068.1"/>
    </source>
</evidence>
<dbReference type="AlphaFoldDB" id="A0AB39BMN7"/>
<proteinExistence type="predicted"/>